<evidence type="ECO:0000313" key="2">
    <source>
        <dbReference type="Proteomes" id="UP000199158"/>
    </source>
</evidence>
<dbReference type="Proteomes" id="UP000199158">
    <property type="component" value="Unassembled WGS sequence"/>
</dbReference>
<proteinExistence type="predicted"/>
<dbReference type="EMBL" id="FOCG01000001">
    <property type="protein sequence ID" value="SEM82082.1"/>
    <property type="molecule type" value="Genomic_DNA"/>
</dbReference>
<protein>
    <recommendedName>
        <fullName evidence="3">NADPH-dependent FMN reductase</fullName>
    </recommendedName>
</protein>
<name>A0A1H8BGY9_9FIRM</name>
<dbReference type="RefSeq" id="WP_092753899.1">
    <property type="nucleotide sequence ID" value="NZ_FOCG01000001.1"/>
</dbReference>
<dbReference type="STRING" id="474960.SAMN05216180_1897"/>
<dbReference type="OrthoDB" id="9805976at2"/>
<evidence type="ECO:0008006" key="3">
    <source>
        <dbReference type="Google" id="ProtNLM"/>
    </source>
</evidence>
<dbReference type="Gene3D" id="3.40.50.360">
    <property type="match status" value="1"/>
</dbReference>
<dbReference type="InterPro" id="IPR029039">
    <property type="entry name" value="Flavoprotein-like_sf"/>
</dbReference>
<organism evidence="1 2">
    <name type="scientific">Hydrogenoanaerobacterium saccharovorans</name>
    <dbReference type="NCBI Taxonomy" id="474960"/>
    <lineage>
        <taxon>Bacteria</taxon>
        <taxon>Bacillati</taxon>
        <taxon>Bacillota</taxon>
        <taxon>Clostridia</taxon>
        <taxon>Eubacteriales</taxon>
        <taxon>Oscillospiraceae</taxon>
        <taxon>Hydrogenoanaerobacterium</taxon>
    </lineage>
</organism>
<gene>
    <name evidence="1" type="ORF">SAMN05216180_1897</name>
</gene>
<accession>A0A1H8BGY9</accession>
<dbReference type="AlphaFoldDB" id="A0A1H8BGY9"/>
<keyword evidence="2" id="KW-1185">Reference proteome</keyword>
<reference evidence="1 2" key="1">
    <citation type="submission" date="2016-10" db="EMBL/GenBank/DDBJ databases">
        <authorList>
            <person name="de Groot N.N."/>
        </authorList>
    </citation>
    <scope>NUCLEOTIDE SEQUENCE [LARGE SCALE GENOMIC DNA]</scope>
    <source>
        <strain evidence="1 2">CGMCC 1.5070</strain>
    </source>
</reference>
<dbReference type="SUPFAM" id="SSF52218">
    <property type="entry name" value="Flavoproteins"/>
    <property type="match status" value="1"/>
</dbReference>
<sequence length="170" mass="20252">MKTVLISECSDYNIPHTALLDLSTIKVKGCTGCWTCWWKTPGKCIQHDLDDFYRSYLNSDKAIFIAKLENGFISGNMKSLFDRMIPHFLPYCAFANGGTMHMPRYKKYPDIEFYYDYQFENQDVYNIFFDYINKVFTQFYSKNILIKNVSDFNTRRERDENNNLERLAQR</sequence>
<evidence type="ECO:0000313" key="1">
    <source>
        <dbReference type="EMBL" id="SEM82082.1"/>
    </source>
</evidence>